<keyword evidence="2" id="KW-1185">Reference proteome</keyword>
<proteinExistence type="predicted"/>
<evidence type="ECO:0000313" key="1">
    <source>
        <dbReference type="Ensembl" id="ENSSANP00000008673.1"/>
    </source>
</evidence>
<evidence type="ECO:0008006" key="3">
    <source>
        <dbReference type="Google" id="ProtNLM"/>
    </source>
</evidence>
<evidence type="ECO:0000313" key="2">
    <source>
        <dbReference type="Proteomes" id="UP000472260"/>
    </source>
</evidence>
<reference evidence="1" key="2">
    <citation type="submission" date="2025-09" db="UniProtKB">
        <authorList>
            <consortium name="Ensembl"/>
        </authorList>
    </citation>
    <scope>IDENTIFICATION</scope>
</reference>
<dbReference type="AlphaFoldDB" id="A0A671KT19"/>
<dbReference type="Gene3D" id="1.10.533.10">
    <property type="entry name" value="Death Domain, Fas"/>
    <property type="match status" value="1"/>
</dbReference>
<dbReference type="Proteomes" id="UP000472260">
    <property type="component" value="Unassembled WGS sequence"/>
</dbReference>
<name>A0A671KT19_9TELE</name>
<protein>
    <recommendedName>
        <fullName evidence="3">CARD domain-containing protein</fullName>
    </recommendedName>
</protein>
<dbReference type="InterPro" id="IPR011029">
    <property type="entry name" value="DEATH-like_dom_sf"/>
</dbReference>
<accession>A0A671KT19</accession>
<dbReference type="Ensembl" id="ENSSANT00000009302.1">
    <property type="protein sequence ID" value="ENSSANP00000008673.1"/>
    <property type="gene ID" value="ENSSANG00000004880.1"/>
</dbReference>
<sequence length="78" mass="9111">MIFFLFVFPDCQMFLKKKFSLLVQNVKNIDPIIDDLVDLHAESVANVRAKSTDQEKMRKLLEQLLKVVLFTHQISSML</sequence>
<organism evidence="1 2">
    <name type="scientific">Sinocyclocheilus anshuiensis</name>
    <dbReference type="NCBI Taxonomy" id="1608454"/>
    <lineage>
        <taxon>Eukaryota</taxon>
        <taxon>Metazoa</taxon>
        <taxon>Chordata</taxon>
        <taxon>Craniata</taxon>
        <taxon>Vertebrata</taxon>
        <taxon>Euteleostomi</taxon>
        <taxon>Actinopterygii</taxon>
        <taxon>Neopterygii</taxon>
        <taxon>Teleostei</taxon>
        <taxon>Ostariophysi</taxon>
        <taxon>Cypriniformes</taxon>
        <taxon>Cyprinidae</taxon>
        <taxon>Cyprininae</taxon>
        <taxon>Sinocyclocheilus</taxon>
    </lineage>
</organism>
<reference evidence="1" key="1">
    <citation type="submission" date="2025-08" db="UniProtKB">
        <authorList>
            <consortium name="Ensembl"/>
        </authorList>
    </citation>
    <scope>IDENTIFICATION</scope>
</reference>
<dbReference type="SUPFAM" id="SSF47986">
    <property type="entry name" value="DEATH domain"/>
    <property type="match status" value="1"/>
</dbReference>